<evidence type="ECO:0000313" key="3">
    <source>
        <dbReference type="EMBL" id="OXS79298.1"/>
    </source>
</evidence>
<dbReference type="Gene3D" id="3.40.50.2000">
    <property type="entry name" value="Glycogen Phosphorylase B"/>
    <property type="match status" value="1"/>
</dbReference>
<reference evidence="4 5" key="1">
    <citation type="submission" date="2017-01" db="EMBL/GenBank/DDBJ databases">
        <authorList>
            <person name="Mah S.A."/>
            <person name="Swanson W.J."/>
            <person name="Moy G.W."/>
            <person name="Vacquier V.D."/>
        </authorList>
    </citation>
    <scope>NUCLEOTIDE SEQUENCE [LARGE SCALE GENOMIC DNA]</scope>
    <source>
        <strain evidence="4 5">NIO-1016</strain>
    </source>
</reference>
<dbReference type="GO" id="GO:0016787">
    <property type="term" value="F:hydrolase activity"/>
    <property type="evidence" value="ECO:0007669"/>
    <property type="project" value="UniProtKB-KW"/>
</dbReference>
<dbReference type="AlphaFoldDB" id="A0A1N6SE78"/>
<accession>A0A1N6SE78</accession>
<evidence type="ECO:0000256" key="1">
    <source>
        <dbReference type="PIRSR" id="PIRSR620023-1"/>
    </source>
</evidence>
<protein>
    <submittedName>
        <fullName evidence="3">UDP-2,4-diacetamido-2,4, 6-trideoxy-beta-L-altropyranose hydrolase</fullName>
    </submittedName>
    <submittedName>
        <fullName evidence="4">UDP-2,4-diacetamido-2,4,6-trideoxy-beta-L-altropyranose hydrolase</fullName>
    </submittedName>
</protein>
<feature type="active site" description="Proton acceptor" evidence="1">
    <location>
        <position position="17"/>
    </location>
</feature>
<evidence type="ECO:0000256" key="2">
    <source>
        <dbReference type="PIRSR" id="PIRSR620023-2"/>
    </source>
</evidence>
<evidence type="ECO:0000313" key="4">
    <source>
        <dbReference type="EMBL" id="SIQ39282.1"/>
    </source>
</evidence>
<keyword evidence="4" id="KW-0378">Hydrolase</keyword>
<reference evidence="3" key="3">
    <citation type="submission" date="2017-03" db="EMBL/GenBank/DDBJ databases">
        <authorList>
            <person name="Dastager S.G."/>
            <person name="Neurgaonkar P.S."/>
            <person name="Dharne M.S."/>
        </authorList>
    </citation>
    <scope>NUCLEOTIDE SEQUENCE</scope>
    <source>
        <strain evidence="3">DSM 25145</strain>
    </source>
</reference>
<dbReference type="SUPFAM" id="SSF53756">
    <property type="entry name" value="UDP-Glycosyltransferase/glycogen phosphorylase"/>
    <property type="match status" value="1"/>
</dbReference>
<dbReference type="InterPro" id="IPR020023">
    <property type="entry name" value="PseG"/>
</dbReference>
<feature type="binding site" evidence="2">
    <location>
        <position position="138"/>
    </location>
    <ligand>
        <name>substrate</name>
    </ligand>
</feature>
<feature type="binding site" evidence="2">
    <location>
        <position position="240"/>
    </location>
    <ligand>
        <name>substrate</name>
    </ligand>
</feature>
<sequence length="327" mass="36791">MEILIRTDASVTIGSGHVMRCLTIARALRKKGHRVTFFMKELPGNLIELVQENGFSLTNTWQSADICIVDHYQMDQRQETSIRSFVKKIVVIDDLANRPHDCDVLIDQNIVPNFKNRYADLVPDHCVTLLGPKYLIVRDEFTKERTTISPRTGEVNRLLIFMGGSDPSGETLKVLQALQGIEHRISHIDVVVGIGNPDRSYIKQLCEEQGFHYHYQIEYMASLMARADFSIGAGGSATWERCYVGLPSSSTIVAENQSEATQTAASLGAVWNIGWHEQVTGYTYEQIILSLPNKIEEIKQLSMSGLELTEQPNGANTWIDYITEVEK</sequence>
<dbReference type="Proteomes" id="UP000186385">
    <property type="component" value="Unassembled WGS sequence"/>
</dbReference>
<dbReference type="EMBL" id="MWSK01000002">
    <property type="protein sequence ID" value="OXS79298.1"/>
    <property type="molecule type" value="Genomic_DNA"/>
</dbReference>
<dbReference type="Proteomes" id="UP000215545">
    <property type="component" value="Unassembled WGS sequence"/>
</dbReference>
<proteinExistence type="predicted"/>
<dbReference type="RefSeq" id="WP_045849686.1">
    <property type="nucleotide sequence ID" value="NZ_FTLX01000002.1"/>
</dbReference>
<dbReference type="NCBIfam" id="TIGR03590">
    <property type="entry name" value="PseG"/>
    <property type="match status" value="1"/>
</dbReference>
<keyword evidence="6" id="KW-1185">Reference proteome</keyword>
<reference evidence="6" key="2">
    <citation type="submission" date="2017-03" db="EMBL/GenBank/DDBJ databases">
        <title>Bacillus sp. V-88(T) DSM27956, whole genome shotgun sequencing project.</title>
        <authorList>
            <person name="Dastager S.G."/>
            <person name="Neurgaonkar P.S."/>
            <person name="Dharne M.S."/>
        </authorList>
    </citation>
    <scope>NUCLEOTIDE SEQUENCE [LARGE SCALE GENOMIC DNA]</scope>
    <source>
        <strain evidence="6">DSM 25145</strain>
    </source>
</reference>
<name>A0A1N6SE78_9BACI</name>
<dbReference type="Gene3D" id="3.40.50.11190">
    <property type="match status" value="1"/>
</dbReference>
<evidence type="ECO:0000313" key="6">
    <source>
        <dbReference type="Proteomes" id="UP000215545"/>
    </source>
</evidence>
<dbReference type="STRING" id="1017273.SAMN05443094_102399"/>
<organism evidence="4 5">
    <name type="scientific">Domibacillus enclensis</name>
    <dbReference type="NCBI Taxonomy" id="1017273"/>
    <lineage>
        <taxon>Bacteria</taxon>
        <taxon>Bacillati</taxon>
        <taxon>Bacillota</taxon>
        <taxon>Bacilli</taxon>
        <taxon>Bacillales</taxon>
        <taxon>Bacillaceae</taxon>
        <taxon>Domibacillus</taxon>
    </lineage>
</organism>
<evidence type="ECO:0000313" key="5">
    <source>
        <dbReference type="Proteomes" id="UP000186385"/>
    </source>
</evidence>
<dbReference type="OrthoDB" id="9805604at2"/>
<gene>
    <name evidence="3" type="ORF">B1B05_05875</name>
    <name evidence="4" type="ORF">SAMN05443094_102399</name>
</gene>
<dbReference type="EMBL" id="FTLX01000002">
    <property type="protein sequence ID" value="SIQ39282.1"/>
    <property type="molecule type" value="Genomic_DNA"/>
</dbReference>